<keyword evidence="3" id="KW-1185">Reference proteome</keyword>
<name>A0A1K0FXI8_9ACTN</name>
<evidence type="ECO:0000259" key="1">
    <source>
        <dbReference type="PROSITE" id="PS51178"/>
    </source>
</evidence>
<dbReference type="AlphaFoldDB" id="A0A1K0FXI8"/>
<sequence length="70" mass="7547">MPKLVGKNAAVADDQLTRLGFTNIDFGSEDPFDTVVIKLANWTVTKQSAKAGSKMMSDELLVLTCTKLGD</sequence>
<proteinExistence type="predicted"/>
<dbReference type="EMBL" id="MEIA01000545">
    <property type="protein sequence ID" value="OJF09794.1"/>
    <property type="molecule type" value="Genomic_DNA"/>
</dbReference>
<evidence type="ECO:0000313" key="3">
    <source>
        <dbReference type="Proteomes" id="UP000182486"/>
    </source>
</evidence>
<dbReference type="Gene3D" id="3.30.10.20">
    <property type="match status" value="1"/>
</dbReference>
<organism evidence="2 3">
    <name type="scientific">Couchioplanes caeruleus subsp. caeruleus</name>
    <dbReference type="NCBI Taxonomy" id="56427"/>
    <lineage>
        <taxon>Bacteria</taxon>
        <taxon>Bacillati</taxon>
        <taxon>Actinomycetota</taxon>
        <taxon>Actinomycetes</taxon>
        <taxon>Micromonosporales</taxon>
        <taxon>Micromonosporaceae</taxon>
        <taxon>Couchioplanes</taxon>
    </lineage>
</organism>
<evidence type="ECO:0000313" key="2">
    <source>
        <dbReference type="EMBL" id="OJF09794.1"/>
    </source>
</evidence>
<comment type="caution">
    <text evidence="2">The sequence shown here is derived from an EMBL/GenBank/DDBJ whole genome shotgun (WGS) entry which is preliminary data.</text>
</comment>
<protein>
    <recommendedName>
        <fullName evidence="1">PASTA domain-containing protein</fullName>
    </recommendedName>
</protein>
<dbReference type="Proteomes" id="UP000182486">
    <property type="component" value="Unassembled WGS sequence"/>
</dbReference>
<gene>
    <name evidence="2" type="ORF">BG844_35580</name>
</gene>
<accession>A0A1K0FXI8</accession>
<dbReference type="InterPro" id="IPR005543">
    <property type="entry name" value="PASTA_dom"/>
</dbReference>
<dbReference type="PROSITE" id="PS51178">
    <property type="entry name" value="PASTA"/>
    <property type="match status" value="1"/>
</dbReference>
<reference evidence="2 3" key="1">
    <citation type="submission" date="2016-09" db="EMBL/GenBank/DDBJ databases">
        <title>Couchioplanes caeruleus draft genome sequence.</title>
        <authorList>
            <person name="Sheehan J."/>
            <person name="Caffrey P."/>
        </authorList>
    </citation>
    <scope>NUCLEOTIDE SEQUENCE [LARGE SCALE GENOMIC DNA]</scope>
    <source>
        <strain evidence="2 3">DSM 43634</strain>
    </source>
</reference>
<feature type="domain" description="PASTA" evidence="1">
    <location>
        <begin position="1"/>
        <end position="67"/>
    </location>
</feature>